<keyword evidence="4 7" id="KW-1133">Transmembrane helix</keyword>
<dbReference type="PANTHER" id="PTHR30213">
    <property type="entry name" value="INNER MEMBRANE PROTEIN YHJD"/>
    <property type="match status" value="1"/>
</dbReference>
<name>A0A1Y6B3M8_9BACT</name>
<dbReference type="PANTHER" id="PTHR30213:SF0">
    <property type="entry name" value="UPF0761 MEMBRANE PROTEIN YIHY"/>
    <property type="match status" value="1"/>
</dbReference>
<dbReference type="Proteomes" id="UP000192907">
    <property type="component" value="Unassembled WGS sequence"/>
</dbReference>
<evidence type="ECO:0000256" key="7">
    <source>
        <dbReference type="SAM" id="Phobius"/>
    </source>
</evidence>
<dbReference type="EMBL" id="FWZT01000001">
    <property type="protein sequence ID" value="SME88293.1"/>
    <property type="molecule type" value="Genomic_DNA"/>
</dbReference>
<protein>
    <submittedName>
        <fullName evidence="8">Membrane protein</fullName>
    </submittedName>
</protein>
<feature type="transmembrane region" description="Helical" evidence="7">
    <location>
        <begin position="143"/>
        <end position="166"/>
    </location>
</feature>
<sequence length="386" mass="43480">MREQFNDFSHRAMAVGHSFYKDMIRHDILRHAYAMSYVSLLSLIPSLAAIFAVLSLFNPLLSQDSNFIHYLKDFVLEHLATASGQQAIDHIEGFIANLDLKKIGISGLAGTMVTLILLLKHIEVALNTIFQVHKPRNLITRFVNFWTFLTLGSFSLAIFVGTLSSYASDGALSEARSYFSIFANKFIMVILFSLIYKLVPNCYVSTLWAFLGGLLATAALNLASSIIQSYIVLFTNYEAIYGAALAALPIFLLWLYIIWIIILLGALFTWRMQNRRQLAQEQDQSTMVPESPYSEAKAKTKLPEQILDSCYKKFDEGKGEGLTKSELASELCVPLYWIEEFVDLLADRSLIIVDRSTGQEPSIHPKRPKDSLDEVALDELLSDRPQ</sequence>
<evidence type="ECO:0000256" key="5">
    <source>
        <dbReference type="ARBA" id="ARBA00023136"/>
    </source>
</evidence>
<evidence type="ECO:0000313" key="8">
    <source>
        <dbReference type="EMBL" id="SME88293.1"/>
    </source>
</evidence>
<feature type="transmembrane region" description="Helical" evidence="7">
    <location>
        <begin position="239"/>
        <end position="268"/>
    </location>
</feature>
<evidence type="ECO:0000256" key="1">
    <source>
        <dbReference type="ARBA" id="ARBA00004651"/>
    </source>
</evidence>
<organism evidence="8 9">
    <name type="scientific">Pseudobacteriovorax antillogorgiicola</name>
    <dbReference type="NCBI Taxonomy" id="1513793"/>
    <lineage>
        <taxon>Bacteria</taxon>
        <taxon>Pseudomonadati</taxon>
        <taxon>Bdellovibrionota</taxon>
        <taxon>Oligoflexia</taxon>
        <taxon>Oligoflexales</taxon>
        <taxon>Pseudobacteriovoracaceae</taxon>
        <taxon>Pseudobacteriovorax</taxon>
    </lineage>
</organism>
<evidence type="ECO:0000256" key="3">
    <source>
        <dbReference type="ARBA" id="ARBA00022692"/>
    </source>
</evidence>
<dbReference type="NCBIfam" id="TIGR00765">
    <property type="entry name" value="yihY_not_rbn"/>
    <property type="match status" value="1"/>
</dbReference>
<evidence type="ECO:0000313" key="9">
    <source>
        <dbReference type="Proteomes" id="UP000192907"/>
    </source>
</evidence>
<reference evidence="9" key="1">
    <citation type="submission" date="2017-04" db="EMBL/GenBank/DDBJ databases">
        <authorList>
            <person name="Varghese N."/>
            <person name="Submissions S."/>
        </authorList>
    </citation>
    <scope>NUCLEOTIDE SEQUENCE [LARGE SCALE GENOMIC DNA]</scope>
    <source>
        <strain evidence="9">RKEM611</strain>
    </source>
</reference>
<keyword evidence="2" id="KW-1003">Cell membrane</keyword>
<dbReference type="STRING" id="1513793.SAMN06296036_101138"/>
<keyword evidence="5 7" id="KW-0472">Membrane</keyword>
<dbReference type="InterPro" id="IPR017039">
    <property type="entry name" value="Virul_fac_BrkB"/>
</dbReference>
<dbReference type="GO" id="GO:0005886">
    <property type="term" value="C:plasma membrane"/>
    <property type="evidence" value="ECO:0007669"/>
    <property type="project" value="UniProtKB-SubCell"/>
</dbReference>
<dbReference type="Pfam" id="PF03631">
    <property type="entry name" value="Virul_fac_BrkB"/>
    <property type="match status" value="1"/>
</dbReference>
<feature type="transmembrane region" description="Helical" evidence="7">
    <location>
        <begin position="32"/>
        <end position="57"/>
    </location>
</feature>
<dbReference type="AlphaFoldDB" id="A0A1Y6B3M8"/>
<dbReference type="RefSeq" id="WP_132314728.1">
    <property type="nucleotide sequence ID" value="NZ_FWZT01000001.1"/>
</dbReference>
<feature type="region of interest" description="Disordered" evidence="6">
    <location>
        <begin position="358"/>
        <end position="386"/>
    </location>
</feature>
<comment type="subcellular location">
    <subcellularLocation>
        <location evidence="1">Cell membrane</location>
        <topology evidence="1">Multi-pass membrane protein</topology>
    </subcellularLocation>
</comment>
<evidence type="ECO:0000256" key="2">
    <source>
        <dbReference type="ARBA" id="ARBA00022475"/>
    </source>
</evidence>
<evidence type="ECO:0000256" key="4">
    <source>
        <dbReference type="ARBA" id="ARBA00022989"/>
    </source>
</evidence>
<proteinExistence type="predicted"/>
<feature type="transmembrane region" description="Helical" evidence="7">
    <location>
        <begin position="103"/>
        <end position="122"/>
    </location>
</feature>
<keyword evidence="9" id="KW-1185">Reference proteome</keyword>
<dbReference type="OrthoDB" id="9808671at2"/>
<feature type="transmembrane region" description="Helical" evidence="7">
    <location>
        <begin position="178"/>
        <end position="196"/>
    </location>
</feature>
<gene>
    <name evidence="8" type="ORF">SAMN06296036_101138</name>
</gene>
<keyword evidence="3 7" id="KW-0812">Transmembrane</keyword>
<accession>A0A1Y6B3M8</accession>
<feature type="transmembrane region" description="Helical" evidence="7">
    <location>
        <begin position="208"/>
        <end position="233"/>
    </location>
</feature>
<evidence type="ECO:0000256" key="6">
    <source>
        <dbReference type="SAM" id="MobiDB-lite"/>
    </source>
</evidence>